<feature type="compositionally biased region" description="Basic residues" evidence="2">
    <location>
        <begin position="166"/>
        <end position="183"/>
    </location>
</feature>
<feature type="compositionally biased region" description="Polar residues" evidence="2">
    <location>
        <begin position="1233"/>
        <end position="1242"/>
    </location>
</feature>
<organism evidence="3 4">
    <name type="scientific">Cladophialophora psammophila CBS 110553</name>
    <dbReference type="NCBI Taxonomy" id="1182543"/>
    <lineage>
        <taxon>Eukaryota</taxon>
        <taxon>Fungi</taxon>
        <taxon>Dikarya</taxon>
        <taxon>Ascomycota</taxon>
        <taxon>Pezizomycotina</taxon>
        <taxon>Eurotiomycetes</taxon>
        <taxon>Chaetothyriomycetidae</taxon>
        <taxon>Chaetothyriales</taxon>
        <taxon>Herpotrichiellaceae</taxon>
        <taxon>Cladophialophora</taxon>
    </lineage>
</organism>
<dbReference type="eggNOG" id="ENOG502T1RK">
    <property type="taxonomic scope" value="Eukaryota"/>
</dbReference>
<feature type="coiled-coil region" evidence="1">
    <location>
        <begin position="684"/>
        <end position="811"/>
    </location>
</feature>
<feature type="region of interest" description="Disordered" evidence="2">
    <location>
        <begin position="1047"/>
        <end position="1087"/>
    </location>
</feature>
<feature type="region of interest" description="Disordered" evidence="2">
    <location>
        <begin position="152"/>
        <end position="193"/>
    </location>
</feature>
<feature type="coiled-coil region" evidence="1">
    <location>
        <begin position="593"/>
        <end position="641"/>
    </location>
</feature>
<dbReference type="GeneID" id="19190645"/>
<feature type="region of interest" description="Disordered" evidence="2">
    <location>
        <begin position="31"/>
        <end position="56"/>
    </location>
</feature>
<dbReference type="EMBL" id="AMGX01000008">
    <property type="protein sequence ID" value="EXJ70939.1"/>
    <property type="molecule type" value="Genomic_DNA"/>
</dbReference>
<feature type="compositionally biased region" description="Polar residues" evidence="2">
    <location>
        <begin position="1148"/>
        <end position="1160"/>
    </location>
</feature>
<feature type="coiled-coil region" evidence="1">
    <location>
        <begin position="488"/>
        <end position="557"/>
    </location>
</feature>
<protein>
    <submittedName>
        <fullName evidence="3">Uncharacterized protein</fullName>
    </submittedName>
</protein>
<evidence type="ECO:0000313" key="3">
    <source>
        <dbReference type="EMBL" id="EXJ70939.1"/>
    </source>
</evidence>
<dbReference type="STRING" id="1182543.W9XKQ3"/>
<dbReference type="HOGENOM" id="CLU_249629_0_0_1"/>
<gene>
    <name evidence="3" type="ORF">A1O5_05931</name>
</gene>
<dbReference type="AlphaFoldDB" id="W9XKQ3"/>
<feature type="region of interest" description="Disordered" evidence="2">
    <location>
        <begin position="1112"/>
        <end position="1275"/>
    </location>
</feature>
<sequence>MASESHTPQSTQVKAMCDQLQEDSHVDDIHGIEGQAMLPQHASSSTHTDADDLEDRTTSIEATPEAPFKDDHDPGHSHISRLPALLGREGTGVVSSDEVQFEFAPIQTSHLNHQHMKSSNSVDRRVFNGRRSMPSPKIHTLTRASSITDMADSVGVGPMHESRVSKTPRRHRPKPSQLRRVHQHGTTGTLPQPSEEDLLFLLMSRARETQKSLERLVFLEHENQSLRQFQGQTDAELRQIAKARDECAQYSELLSQSLDVFREKYYKLKKWALETNKDCQMLQQKAAGFQQTLITLAEDRDQLLMQLQEVRCSSGLTSERMESIREGIREAKSMAENSGTTIKQLDAFAIAQDEHLRSEKQRCRKLEAHILHLEQEKNKQNIKLHHQHQITNQALQDISKQLGTLQDERSGANAAAEHINECLYRIMSMIEDNLVDLIRSQEDYTSVNASFTKLEGSLSEKVQAAIASLRHDLQHDVSTQVSGLLSEVQSGNIELVEAKAEMARLEGKTEQTQEIIELLREAKREAQRHKTELQDANRSLRNNKEAAQIQNEELRTSLRTVTTKWQIACSELEKCRQDKIERQAEVTDLTICLSEAMQEHNSLRAELTTIEDILSESKQQNEQQNTELNHMSARLSNLQTDLDHEIQRALAIEDEVARIKAQELQTRHDLDKSRAETATAIEHHQELQEQIGVLEQKLSHADDDSRKLEETLNSLREATAELEDLRQLRCTLQALNQESVSQLQQIADNSTEIQTLQRQIESLRNRSAHLEEQAREKDRLAEENAIIHNDLKNLRGRLSKQEDLQEKLQQKITETAILESALTAAQVQTARASGLETTNTSLKEAVTSLTANLNQLNEQCAQIAPLQETAKEKDNQIAELQKQLASLSGQTDELKNLRGELRQKEEQLTLMQQQILSLEGAVSNAKLDDYEATQRRQQRRGAVRSGNAKSFHYNQLSHSLLSSTGGDAQLLNDDSPLHSSSSNALTGVMSVVPETQVEVQETLPVEPESLLLSPEKGQVDCGSELTPTPTPDGEANLETVIHQDLGHGTRRYGRNQTHVWPRGGTSSTSRAQETGEQALSSSYESQSDQMLLDQVSQGDSKVANDFDTIDIGLNFTIPGNRITSKEGPSPRRLRSELRVRNGQHAASPDSSAESQGNRPSTPAIVRERYQPNSAAKRRIDPDNGEDKASPENSKRLKRRPANLEARKPPPATPKQRVEKSSSRGTVSFRKDSTAGSGNSVVGTNAPGPGKSQRTSKPARRGSRQEKYATRFAAET</sequence>
<evidence type="ECO:0000256" key="2">
    <source>
        <dbReference type="SAM" id="MobiDB-lite"/>
    </source>
</evidence>
<accession>W9XKQ3</accession>
<dbReference type="Proteomes" id="UP000019471">
    <property type="component" value="Unassembled WGS sequence"/>
</dbReference>
<feature type="compositionally biased region" description="Polar residues" evidence="2">
    <location>
        <begin position="1054"/>
        <end position="1087"/>
    </location>
</feature>
<feature type="coiled-coil region" evidence="1">
    <location>
        <begin position="839"/>
        <end position="921"/>
    </location>
</feature>
<dbReference type="RefSeq" id="XP_007744718.1">
    <property type="nucleotide sequence ID" value="XM_007746528.1"/>
</dbReference>
<evidence type="ECO:0000256" key="1">
    <source>
        <dbReference type="SAM" id="Coils"/>
    </source>
</evidence>
<dbReference type="OrthoDB" id="4161150at2759"/>
<proteinExistence type="predicted"/>
<evidence type="ECO:0000313" key="4">
    <source>
        <dbReference type="Proteomes" id="UP000019471"/>
    </source>
</evidence>
<reference evidence="3 4" key="1">
    <citation type="submission" date="2013-03" db="EMBL/GenBank/DDBJ databases">
        <title>The Genome Sequence of Cladophialophora psammophila CBS 110553.</title>
        <authorList>
            <consortium name="The Broad Institute Genomics Platform"/>
            <person name="Cuomo C."/>
            <person name="de Hoog S."/>
            <person name="Gorbushina A."/>
            <person name="Walker B."/>
            <person name="Young S.K."/>
            <person name="Zeng Q."/>
            <person name="Gargeya S."/>
            <person name="Fitzgerald M."/>
            <person name="Haas B."/>
            <person name="Abouelleil A."/>
            <person name="Allen A.W."/>
            <person name="Alvarado L."/>
            <person name="Arachchi H.M."/>
            <person name="Berlin A.M."/>
            <person name="Chapman S.B."/>
            <person name="Gainer-Dewar J."/>
            <person name="Goldberg J."/>
            <person name="Griggs A."/>
            <person name="Gujja S."/>
            <person name="Hansen M."/>
            <person name="Howarth C."/>
            <person name="Imamovic A."/>
            <person name="Ireland A."/>
            <person name="Larimer J."/>
            <person name="McCowan C."/>
            <person name="Murphy C."/>
            <person name="Pearson M."/>
            <person name="Poon T.W."/>
            <person name="Priest M."/>
            <person name="Roberts A."/>
            <person name="Saif S."/>
            <person name="Shea T."/>
            <person name="Sisk P."/>
            <person name="Sykes S."/>
            <person name="Wortman J."/>
            <person name="Nusbaum C."/>
            <person name="Birren B."/>
        </authorList>
    </citation>
    <scope>NUCLEOTIDE SEQUENCE [LARGE SCALE GENOMIC DNA]</scope>
    <source>
        <strain evidence="3 4">CBS 110553</strain>
    </source>
</reference>
<keyword evidence="1" id="KW-0175">Coiled coil</keyword>
<comment type="caution">
    <text evidence="3">The sequence shown here is derived from an EMBL/GenBank/DDBJ whole genome shotgun (WGS) entry which is preliminary data.</text>
</comment>
<feature type="coiled-coil region" evidence="1">
    <location>
        <begin position="356"/>
        <end position="383"/>
    </location>
</feature>
<keyword evidence="4" id="KW-1185">Reference proteome</keyword>
<name>W9XKQ3_9EURO</name>
<feature type="compositionally biased region" description="Basic and acidic residues" evidence="2">
    <location>
        <begin position="1177"/>
        <end position="1194"/>
    </location>
</feature>